<keyword evidence="5 9" id="KW-0812">Transmembrane</keyword>
<dbReference type="PANTHER" id="PTHR30330:SF3">
    <property type="entry name" value="TRANSCRIPTIONAL REGULATOR, LRP FAMILY"/>
    <property type="match status" value="1"/>
</dbReference>
<keyword evidence="3 9" id="KW-0813">Transport</keyword>
<gene>
    <name evidence="10" type="ORF">P375_05370</name>
</gene>
<dbReference type="PRINTS" id="PR00175">
    <property type="entry name" value="NAALASMPORT"/>
</dbReference>
<comment type="caution">
    <text evidence="10">The sequence shown here is derived from an EMBL/GenBank/DDBJ whole genome shotgun (WGS) entry which is preliminary data.</text>
</comment>
<dbReference type="AlphaFoldDB" id="A0A0A2XNB9"/>
<dbReference type="FunFam" id="1.20.1740.10:FF:000004">
    <property type="entry name" value="Sodium:alanine symporter family protein"/>
    <property type="match status" value="1"/>
</dbReference>
<evidence type="ECO:0000256" key="2">
    <source>
        <dbReference type="ARBA" id="ARBA00009261"/>
    </source>
</evidence>
<feature type="transmembrane region" description="Helical" evidence="9">
    <location>
        <begin position="20"/>
        <end position="39"/>
    </location>
</feature>
<dbReference type="Pfam" id="PF01235">
    <property type="entry name" value="Na_Ala_symp"/>
    <property type="match status" value="1"/>
</dbReference>
<feature type="transmembrane region" description="Helical" evidence="9">
    <location>
        <begin position="305"/>
        <end position="325"/>
    </location>
</feature>
<dbReference type="EMBL" id="JPXY01000022">
    <property type="protein sequence ID" value="KGQ32492.1"/>
    <property type="molecule type" value="Genomic_DNA"/>
</dbReference>
<comment type="subcellular location">
    <subcellularLocation>
        <location evidence="9">Cell inner membrane</location>
        <topology evidence="9">Multi-pass membrane protein</topology>
    </subcellularLocation>
    <subcellularLocation>
        <location evidence="1">Cell membrane</location>
        <topology evidence="1">Multi-pass membrane protein</topology>
    </subcellularLocation>
</comment>
<dbReference type="PROSITE" id="PS00873">
    <property type="entry name" value="NA_ALANINE_SYMP"/>
    <property type="match status" value="1"/>
</dbReference>
<feature type="transmembrane region" description="Helical" evidence="9">
    <location>
        <begin position="93"/>
        <end position="116"/>
    </location>
</feature>
<dbReference type="RefSeq" id="WP_039135182.1">
    <property type="nucleotide sequence ID" value="NZ_JPXY01000022.1"/>
</dbReference>
<dbReference type="NCBIfam" id="TIGR00835">
    <property type="entry name" value="agcS"/>
    <property type="match status" value="1"/>
</dbReference>
<evidence type="ECO:0000313" key="10">
    <source>
        <dbReference type="EMBL" id="KGQ32492.1"/>
    </source>
</evidence>
<organism evidence="10 11">
    <name type="scientific">Gallibacterium genomosp. 2</name>
    <dbReference type="NCBI Taxonomy" id="155517"/>
    <lineage>
        <taxon>Bacteria</taxon>
        <taxon>Pseudomonadati</taxon>
        <taxon>Pseudomonadota</taxon>
        <taxon>Gammaproteobacteria</taxon>
        <taxon>Pasteurellales</taxon>
        <taxon>Pasteurellaceae</taxon>
        <taxon>Gallibacterium</taxon>
    </lineage>
</organism>
<dbReference type="Gene3D" id="1.20.1740.10">
    <property type="entry name" value="Amino acid/polyamine transporter I"/>
    <property type="match status" value="1"/>
</dbReference>
<accession>A0A0A2XNB9</accession>
<proteinExistence type="inferred from homology"/>
<evidence type="ECO:0000256" key="9">
    <source>
        <dbReference type="RuleBase" id="RU363064"/>
    </source>
</evidence>
<feature type="transmembrane region" description="Helical" evidence="9">
    <location>
        <begin position="236"/>
        <end position="260"/>
    </location>
</feature>
<evidence type="ECO:0000256" key="3">
    <source>
        <dbReference type="ARBA" id="ARBA00022448"/>
    </source>
</evidence>
<evidence type="ECO:0000256" key="4">
    <source>
        <dbReference type="ARBA" id="ARBA00022475"/>
    </source>
</evidence>
<name>A0A0A2XNB9_9PAST</name>
<keyword evidence="11" id="KW-1185">Reference proteome</keyword>
<keyword evidence="7 9" id="KW-1133">Transmembrane helix</keyword>
<keyword evidence="8 9" id="KW-0472">Membrane</keyword>
<dbReference type="GO" id="GO:0005886">
    <property type="term" value="C:plasma membrane"/>
    <property type="evidence" value="ECO:0007669"/>
    <property type="project" value="UniProtKB-SubCell"/>
</dbReference>
<feature type="transmembrane region" description="Helical" evidence="9">
    <location>
        <begin position="345"/>
        <end position="370"/>
    </location>
</feature>
<protein>
    <submittedName>
        <fullName evidence="10">Sodium:alanine symporter</fullName>
    </submittedName>
</protein>
<evidence type="ECO:0000256" key="6">
    <source>
        <dbReference type="ARBA" id="ARBA00022847"/>
    </source>
</evidence>
<keyword evidence="6 9" id="KW-0769">Symport</keyword>
<evidence type="ECO:0000256" key="8">
    <source>
        <dbReference type="ARBA" id="ARBA00023136"/>
    </source>
</evidence>
<dbReference type="InterPro" id="IPR001463">
    <property type="entry name" value="Na/Ala_symport"/>
</dbReference>
<dbReference type="GO" id="GO:0005283">
    <property type="term" value="F:amino acid:sodium symporter activity"/>
    <property type="evidence" value="ECO:0007669"/>
    <property type="project" value="InterPro"/>
</dbReference>
<evidence type="ECO:0000256" key="5">
    <source>
        <dbReference type="ARBA" id="ARBA00022692"/>
    </source>
</evidence>
<comment type="similarity">
    <text evidence="2 9">Belongs to the alanine or glycine:cation symporter (AGCS) (TC 2.A.25) family.</text>
</comment>
<evidence type="ECO:0000256" key="7">
    <source>
        <dbReference type="ARBA" id="ARBA00022989"/>
    </source>
</evidence>
<evidence type="ECO:0000256" key="1">
    <source>
        <dbReference type="ARBA" id="ARBA00004651"/>
    </source>
</evidence>
<keyword evidence="9" id="KW-0997">Cell inner membrane</keyword>
<dbReference type="Proteomes" id="UP000030418">
    <property type="component" value="Unassembled WGS sequence"/>
</dbReference>
<reference evidence="10 11" key="1">
    <citation type="submission" date="2014-08" db="EMBL/GenBank/DDBJ databases">
        <title>Chaperone-usher fimbriae in a diverse selection of Gallibacterium genomes.</title>
        <authorList>
            <person name="Kudirkiene E."/>
            <person name="Bager R.J."/>
            <person name="Johnson T.J."/>
            <person name="Bojesen A.M."/>
        </authorList>
    </citation>
    <scope>NUCLEOTIDE SEQUENCE [LARGE SCALE GENOMIC DNA]</scope>
    <source>
        <strain evidence="10 11">CCM5976</strain>
    </source>
</reference>
<feature type="transmembrane region" description="Helical" evidence="9">
    <location>
        <begin position="416"/>
        <end position="433"/>
    </location>
</feature>
<feature type="transmembrane region" description="Helical" evidence="9">
    <location>
        <begin position="209"/>
        <end position="230"/>
    </location>
</feature>
<keyword evidence="4" id="KW-1003">Cell membrane</keyword>
<feature type="transmembrane region" description="Helical" evidence="9">
    <location>
        <begin position="60"/>
        <end position="87"/>
    </location>
</feature>
<feature type="transmembrane region" description="Helical" evidence="9">
    <location>
        <begin position="143"/>
        <end position="164"/>
    </location>
</feature>
<dbReference type="PANTHER" id="PTHR30330">
    <property type="entry name" value="AGSS FAMILY TRANSPORTER, SODIUM-ALANINE"/>
    <property type="match status" value="1"/>
</dbReference>
<feature type="transmembrane region" description="Helical" evidence="9">
    <location>
        <begin position="176"/>
        <end position="197"/>
    </location>
</feature>
<sequence>MNFNQILAEIDSFIWGPPLLILLAGTGIYFSIRLGFLQIKALPRALRYLFQKGNSGEGDVSAFAALCTALSATIGTGNIVGVATAIQAGGPGAIFWMWIVAFFGMATKYAECLLAVKYRVKDKNGFMAGGPMYYIERGLGIKWLAKLFAVFGVLVAFFGIGTFPQVNAITHAMQDTFGVSTVISAIVMTLLVAMIILGGVNRIAVVSSFIVPFMAVLYVGTSLFILLINWSVVPQALALIIESAFNPQAALGGAVGFTVLKAIQSGMARGIFSNESGLGSAPIVAAAAQTQEPVRQGLISMTGTFFDTIIVCTMTGLVIVISGVWQSGVEGAAVTNLAFAQGLGSSIGATIVTIGLLFFAFTTMLGWCYYGERCFVYLIGIRGIKIFRSCFILLIACGAFIKLDIIWSLADIVNGLMAIPNLIALIGLRKVIIAETQDYFARLQISAKDRDEEIAENGKLSESYN</sequence>
<evidence type="ECO:0000313" key="11">
    <source>
        <dbReference type="Proteomes" id="UP000030418"/>
    </source>
</evidence>